<accession>A0A0T8UHT9</accession>
<sequence length="95" mass="10583">MQIKSAQFLRKEGMTSALINLGGSILTIGKNQARGDNPWQIEIQDSANPRGNHLMTIPVVNQSVVTSGIYERHLTVDGQDYHHIFDNRLPAKLES</sequence>
<dbReference type="InterPro" id="IPR024932">
    <property type="entry name" value="ApbE"/>
</dbReference>
<dbReference type="PANTHER" id="PTHR30040:SF2">
    <property type="entry name" value="FAD:PROTEIN FMN TRANSFERASE"/>
    <property type="match status" value="1"/>
</dbReference>
<dbReference type="GO" id="GO:0046872">
    <property type="term" value="F:metal ion binding"/>
    <property type="evidence" value="ECO:0007669"/>
    <property type="project" value="UniProtKB-KW"/>
</dbReference>
<keyword evidence="5" id="KW-0808">Transferase</keyword>
<keyword evidence="7" id="KW-0274">FAD</keyword>
<dbReference type="Gene3D" id="3.10.520.10">
    <property type="entry name" value="ApbE-like domains"/>
    <property type="match status" value="1"/>
</dbReference>
<organism evidence="11 12">
    <name type="scientific">Streptococcus pseudopneumoniae</name>
    <dbReference type="NCBI Taxonomy" id="257758"/>
    <lineage>
        <taxon>Bacteria</taxon>
        <taxon>Bacillati</taxon>
        <taxon>Bacillota</taxon>
        <taxon>Bacilli</taxon>
        <taxon>Lactobacillales</taxon>
        <taxon>Streptococcaceae</taxon>
        <taxon>Streptococcus</taxon>
    </lineage>
</organism>
<evidence type="ECO:0000256" key="3">
    <source>
        <dbReference type="ARBA" id="ARBA00016337"/>
    </source>
</evidence>
<evidence type="ECO:0000313" key="11">
    <source>
        <dbReference type="EMBL" id="CKB28346.1"/>
    </source>
</evidence>
<evidence type="ECO:0000256" key="9">
    <source>
        <dbReference type="ARBA" id="ARBA00031306"/>
    </source>
</evidence>
<dbReference type="SUPFAM" id="SSF143631">
    <property type="entry name" value="ApbE-like"/>
    <property type="match status" value="1"/>
</dbReference>
<dbReference type="AlphaFoldDB" id="A0A0T8UHT9"/>
<gene>
    <name evidence="11" type="primary">apbE_2</name>
    <name evidence="11" type="ORF">ERS021757_02298</name>
</gene>
<dbReference type="Pfam" id="PF02424">
    <property type="entry name" value="ApbE"/>
    <property type="match status" value="1"/>
</dbReference>
<keyword evidence="4" id="KW-0285">Flavoprotein</keyword>
<proteinExistence type="predicted"/>
<evidence type="ECO:0000256" key="1">
    <source>
        <dbReference type="ARBA" id="ARBA00001946"/>
    </source>
</evidence>
<evidence type="ECO:0000313" key="12">
    <source>
        <dbReference type="Proteomes" id="UP000041827"/>
    </source>
</evidence>
<dbReference type="GO" id="GO:0016740">
    <property type="term" value="F:transferase activity"/>
    <property type="evidence" value="ECO:0007669"/>
    <property type="project" value="UniProtKB-KW"/>
</dbReference>
<keyword evidence="6" id="KW-0479">Metal-binding</keyword>
<dbReference type="InterPro" id="IPR003374">
    <property type="entry name" value="ApbE-like_sf"/>
</dbReference>
<keyword evidence="11" id="KW-0449">Lipoprotein</keyword>
<keyword evidence="8" id="KW-0460">Magnesium</keyword>
<evidence type="ECO:0000256" key="7">
    <source>
        <dbReference type="ARBA" id="ARBA00022827"/>
    </source>
</evidence>
<evidence type="ECO:0000256" key="5">
    <source>
        <dbReference type="ARBA" id="ARBA00022679"/>
    </source>
</evidence>
<dbReference type="Proteomes" id="UP000041827">
    <property type="component" value="Unassembled WGS sequence"/>
</dbReference>
<dbReference type="PANTHER" id="PTHR30040">
    <property type="entry name" value="THIAMINE BIOSYNTHESIS LIPOPROTEIN APBE"/>
    <property type="match status" value="1"/>
</dbReference>
<evidence type="ECO:0000256" key="6">
    <source>
        <dbReference type="ARBA" id="ARBA00022723"/>
    </source>
</evidence>
<dbReference type="EC" id="2.7.1.180" evidence="2"/>
<evidence type="ECO:0000256" key="8">
    <source>
        <dbReference type="ARBA" id="ARBA00022842"/>
    </source>
</evidence>
<reference evidence="12" key="1">
    <citation type="submission" date="2015-03" db="EMBL/GenBank/DDBJ databases">
        <authorList>
            <consortium name="Pathogen Informatics"/>
        </authorList>
    </citation>
    <scope>NUCLEOTIDE SEQUENCE [LARGE SCALE GENOMIC DNA]</scope>
    <source>
        <strain evidence="12">SMRU2248</strain>
    </source>
</reference>
<evidence type="ECO:0000256" key="10">
    <source>
        <dbReference type="ARBA" id="ARBA00048540"/>
    </source>
</evidence>
<evidence type="ECO:0000256" key="2">
    <source>
        <dbReference type="ARBA" id="ARBA00011955"/>
    </source>
</evidence>
<protein>
    <recommendedName>
        <fullName evidence="3">FAD:protein FMN transferase</fullName>
        <ecNumber evidence="2">2.7.1.180</ecNumber>
    </recommendedName>
    <alternativeName>
        <fullName evidence="9">Flavin transferase</fullName>
    </alternativeName>
</protein>
<comment type="catalytic activity">
    <reaction evidence="10">
        <text>L-threonyl-[protein] + FAD = FMN-L-threonyl-[protein] + AMP + H(+)</text>
        <dbReference type="Rhea" id="RHEA:36847"/>
        <dbReference type="Rhea" id="RHEA-COMP:11060"/>
        <dbReference type="Rhea" id="RHEA-COMP:11061"/>
        <dbReference type="ChEBI" id="CHEBI:15378"/>
        <dbReference type="ChEBI" id="CHEBI:30013"/>
        <dbReference type="ChEBI" id="CHEBI:57692"/>
        <dbReference type="ChEBI" id="CHEBI:74257"/>
        <dbReference type="ChEBI" id="CHEBI:456215"/>
        <dbReference type="EC" id="2.7.1.180"/>
    </reaction>
</comment>
<comment type="cofactor">
    <cofactor evidence="1">
        <name>Mg(2+)</name>
        <dbReference type="ChEBI" id="CHEBI:18420"/>
    </cofactor>
</comment>
<evidence type="ECO:0000256" key="4">
    <source>
        <dbReference type="ARBA" id="ARBA00022630"/>
    </source>
</evidence>
<dbReference type="EMBL" id="CMJT01000045">
    <property type="protein sequence ID" value="CKB28346.1"/>
    <property type="molecule type" value="Genomic_DNA"/>
</dbReference>
<name>A0A0T8UHT9_9STRE</name>